<evidence type="ECO:0000313" key="2">
    <source>
        <dbReference type="Proteomes" id="UP000014500"/>
    </source>
</evidence>
<organism evidence="1 2">
    <name type="scientific">Strigamia maritima</name>
    <name type="common">European centipede</name>
    <name type="synonym">Geophilus maritimus</name>
    <dbReference type="NCBI Taxonomy" id="126957"/>
    <lineage>
        <taxon>Eukaryota</taxon>
        <taxon>Metazoa</taxon>
        <taxon>Ecdysozoa</taxon>
        <taxon>Arthropoda</taxon>
        <taxon>Myriapoda</taxon>
        <taxon>Chilopoda</taxon>
        <taxon>Pleurostigmophora</taxon>
        <taxon>Geophilomorpha</taxon>
        <taxon>Linotaeniidae</taxon>
        <taxon>Strigamia</taxon>
    </lineage>
</organism>
<dbReference type="Proteomes" id="UP000014500">
    <property type="component" value="Unassembled WGS sequence"/>
</dbReference>
<evidence type="ECO:0000313" key="1">
    <source>
        <dbReference type="EnsemblMetazoa" id="SMAR014275-PA"/>
    </source>
</evidence>
<dbReference type="HOGENOM" id="CLU_1706477_0_0_1"/>
<sequence>MPPVRSWNTSVMELSESLSYEPYNLKIFCINLLRIRSKSLRKLSRVEKSLLRSPKMCMPLLTNENAQNNQKIELFVYILTLQHKMCLLELRFTFYQRKFVFEDDLMPAGDLGKATGGHLSPYTVKLCLIFPLFYKIFPTIFLPLNLSLMEISFP</sequence>
<accession>T1JK95</accession>
<dbReference type="AlphaFoldDB" id="T1JK95"/>
<reference evidence="1" key="2">
    <citation type="submission" date="2015-02" db="UniProtKB">
        <authorList>
            <consortium name="EnsemblMetazoa"/>
        </authorList>
    </citation>
    <scope>IDENTIFICATION</scope>
</reference>
<keyword evidence="2" id="KW-1185">Reference proteome</keyword>
<dbReference type="EnsemblMetazoa" id="SMAR014275-RA">
    <property type="protein sequence ID" value="SMAR014275-PA"/>
    <property type="gene ID" value="SMAR014275"/>
</dbReference>
<proteinExistence type="predicted"/>
<reference evidence="2" key="1">
    <citation type="submission" date="2011-05" db="EMBL/GenBank/DDBJ databases">
        <authorList>
            <person name="Richards S.R."/>
            <person name="Qu J."/>
            <person name="Jiang H."/>
            <person name="Jhangiani S.N."/>
            <person name="Agravi P."/>
            <person name="Goodspeed R."/>
            <person name="Gross S."/>
            <person name="Mandapat C."/>
            <person name="Jackson L."/>
            <person name="Mathew T."/>
            <person name="Pu L."/>
            <person name="Thornton R."/>
            <person name="Saada N."/>
            <person name="Wilczek-Boney K.B."/>
            <person name="Lee S."/>
            <person name="Kovar C."/>
            <person name="Wu Y."/>
            <person name="Scherer S.E."/>
            <person name="Worley K.C."/>
            <person name="Muzny D.M."/>
            <person name="Gibbs R."/>
        </authorList>
    </citation>
    <scope>NUCLEOTIDE SEQUENCE</scope>
    <source>
        <strain evidence="2">Brora</strain>
    </source>
</reference>
<dbReference type="EMBL" id="JH432148">
    <property type="status" value="NOT_ANNOTATED_CDS"/>
    <property type="molecule type" value="Genomic_DNA"/>
</dbReference>
<protein>
    <submittedName>
        <fullName evidence="1">Uncharacterized protein</fullName>
    </submittedName>
</protein>
<name>T1JK95_STRMM</name>